<comment type="caution">
    <text evidence="2">The sequence shown here is derived from an EMBL/GenBank/DDBJ whole genome shotgun (WGS) entry which is preliminary data.</text>
</comment>
<keyword evidence="3" id="KW-1185">Reference proteome</keyword>
<accession>A0A5B0PEE3</accession>
<evidence type="ECO:0000313" key="3">
    <source>
        <dbReference type="Proteomes" id="UP000324748"/>
    </source>
</evidence>
<name>A0A5B0PEE3_PUCGR</name>
<dbReference type="EMBL" id="VSWC01000054">
    <property type="protein sequence ID" value="KAA1099631.1"/>
    <property type="molecule type" value="Genomic_DNA"/>
</dbReference>
<protein>
    <submittedName>
        <fullName evidence="2">Uncharacterized protein</fullName>
    </submittedName>
</protein>
<sequence length="201" mass="22468">MLRNPLSINPEMTKIIAENTAKSEKACSKLIVSVDKLNNDLSTTADHIISTIREDEVIENAKKKDELDTIKDLLCQQNIRTEGIKNLINEQISLLRTDMKKEIQTSIHSLLAQHIPYNSAPGGASDQSKSKVPLQTVSHEHLHFNNPYMEEIPRDVAPHLNRSQVNTAPQQNRGPPPHLSNYTVPSAPQQSHHASNRVPSK</sequence>
<dbReference type="Proteomes" id="UP000324748">
    <property type="component" value="Unassembled WGS sequence"/>
</dbReference>
<evidence type="ECO:0000313" key="2">
    <source>
        <dbReference type="EMBL" id="KAA1099631.1"/>
    </source>
</evidence>
<feature type="region of interest" description="Disordered" evidence="1">
    <location>
        <begin position="161"/>
        <end position="201"/>
    </location>
</feature>
<feature type="compositionally biased region" description="Polar residues" evidence="1">
    <location>
        <begin position="180"/>
        <end position="201"/>
    </location>
</feature>
<dbReference type="AlphaFoldDB" id="A0A5B0PEE3"/>
<feature type="compositionally biased region" description="Polar residues" evidence="1">
    <location>
        <begin position="161"/>
        <end position="173"/>
    </location>
</feature>
<organism evidence="2 3">
    <name type="scientific">Puccinia graminis f. sp. tritici</name>
    <dbReference type="NCBI Taxonomy" id="56615"/>
    <lineage>
        <taxon>Eukaryota</taxon>
        <taxon>Fungi</taxon>
        <taxon>Dikarya</taxon>
        <taxon>Basidiomycota</taxon>
        <taxon>Pucciniomycotina</taxon>
        <taxon>Pucciniomycetes</taxon>
        <taxon>Pucciniales</taxon>
        <taxon>Pucciniaceae</taxon>
        <taxon>Puccinia</taxon>
    </lineage>
</organism>
<evidence type="ECO:0000256" key="1">
    <source>
        <dbReference type="SAM" id="MobiDB-lite"/>
    </source>
</evidence>
<gene>
    <name evidence="2" type="ORF">PGT21_015565</name>
</gene>
<reference evidence="2 3" key="1">
    <citation type="submission" date="2019-05" db="EMBL/GenBank/DDBJ databases">
        <title>Emergence of the Ug99 lineage of the wheat stem rust pathogen through somatic hybridization.</title>
        <authorList>
            <person name="Li F."/>
            <person name="Upadhyaya N.M."/>
            <person name="Sperschneider J."/>
            <person name="Matny O."/>
            <person name="Nguyen-Phuc H."/>
            <person name="Mago R."/>
            <person name="Raley C."/>
            <person name="Miller M.E."/>
            <person name="Silverstein K.A.T."/>
            <person name="Henningsen E."/>
            <person name="Hirsch C.D."/>
            <person name="Visser B."/>
            <person name="Pretorius Z.A."/>
            <person name="Steffenson B.J."/>
            <person name="Schwessinger B."/>
            <person name="Dodds P.N."/>
            <person name="Figueroa M."/>
        </authorList>
    </citation>
    <scope>NUCLEOTIDE SEQUENCE [LARGE SCALE GENOMIC DNA]</scope>
    <source>
        <strain evidence="2">21-0</strain>
    </source>
</reference>
<proteinExistence type="predicted"/>